<feature type="chain" id="PRO_5019430980" evidence="1">
    <location>
        <begin position="27"/>
        <end position="796"/>
    </location>
</feature>
<gene>
    <name evidence="3" type="ORF">BK671_24325</name>
</gene>
<dbReference type="AlphaFoldDB" id="A0A423L1M1"/>
<evidence type="ECO:0000313" key="3">
    <source>
        <dbReference type="EMBL" id="RON62240.1"/>
    </source>
</evidence>
<dbReference type="GO" id="GO:0019867">
    <property type="term" value="C:outer membrane"/>
    <property type="evidence" value="ECO:0007669"/>
    <property type="project" value="InterPro"/>
</dbReference>
<sequence length="796" mass="82086">MNTTRLRHSLLALSIAAALHTGSAVADIDYDISSAPLDSNLLNTTGLVDLHGNLNATPVAAPGLTFGAQFKGLSARQLRNNDSIRIDGATHGVGISLGDSGAVKSKIQFALINAGSIAVHGLTGVGTSTGISVINSELGNYLTNTGSIDVSGATSTGVMLVQTRLAGVSNSGMISASGTDALGLFLDGATLNSGINNSGTVRATGTNAEALVLEGVTNVSSSGSGKFLLSNSGTISGESIGVHVSGQAAGGSPLSIYQLNGLIEGGKAAIQIDDGESYFDFFGGTVKGDLLGLTGVKIDGDAVFDGSIIKSGYVTIEEGTLTLVKPHTTIIGDFDMEEANSVLEMYLGNDTNPALPVLKVTGTTDIAPGAQLRLLARSSDFRVTPGGTRYTLISSGNLIGGNNLTVTSSSALLDVKSFGVTGNDITTVVTTKSSEVLANNTLAVGGSRNAATAIGRFSSVMSRIDEQDPVFQAFANASTDAQLARLSEALSPDVSRGVLHAATNSQTLVSGVINERSSRARNATGSTEKGVWLQALSNDANQNERRGVAGYDADSHGIAVGADGQLNADTAVGLAYSYLDTDVKSDLGSKTKVTGHALTVYGNWAHDNWFVDTSLMYGWNDNESKRYIAGTRAKADYDSDVFGVSALAGYSLRLMPDVVLEPQVGARYANVGMESYREKGSSAALNVGSQRYEVGELGMGARLAAAFAVGAGSLEPEAKLMAWHDVIGDKVATQSSFVLGGDSFTSRGTTPVRDSYELGLGANYRMGAWSVGGSYNYVTASGFDADGFTAKVRYAF</sequence>
<organism evidence="3 4">
    <name type="scientific">Pseudomonas fluorescens</name>
    <dbReference type="NCBI Taxonomy" id="294"/>
    <lineage>
        <taxon>Bacteria</taxon>
        <taxon>Pseudomonadati</taxon>
        <taxon>Pseudomonadota</taxon>
        <taxon>Gammaproteobacteria</taxon>
        <taxon>Pseudomonadales</taxon>
        <taxon>Pseudomonadaceae</taxon>
        <taxon>Pseudomonas</taxon>
    </lineage>
</organism>
<evidence type="ECO:0000259" key="2">
    <source>
        <dbReference type="PROSITE" id="PS51208"/>
    </source>
</evidence>
<dbReference type="SUPFAM" id="SSF103515">
    <property type="entry name" value="Autotransporter"/>
    <property type="match status" value="1"/>
</dbReference>
<dbReference type="InterPro" id="IPR006315">
    <property type="entry name" value="OM_autotransptr_brl_dom"/>
</dbReference>
<evidence type="ECO:0000256" key="1">
    <source>
        <dbReference type="SAM" id="SignalP"/>
    </source>
</evidence>
<dbReference type="Gene3D" id="2.40.128.130">
    <property type="entry name" value="Autotransporter beta-domain"/>
    <property type="match status" value="1"/>
</dbReference>
<feature type="domain" description="Autotransporter" evidence="2">
    <location>
        <begin position="524"/>
        <end position="796"/>
    </location>
</feature>
<name>A0A423L1M1_PSEFL</name>
<comment type="caution">
    <text evidence="3">The sequence shown here is derived from an EMBL/GenBank/DDBJ whole genome shotgun (WGS) entry which is preliminary data.</text>
</comment>
<evidence type="ECO:0000313" key="4">
    <source>
        <dbReference type="Proteomes" id="UP000285757"/>
    </source>
</evidence>
<dbReference type="SMART" id="SM00869">
    <property type="entry name" value="Autotransporter"/>
    <property type="match status" value="1"/>
</dbReference>
<dbReference type="PROSITE" id="PS51208">
    <property type="entry name" value="AUTOTRANSPORTER"/>
    <property type="match status" value="1"/>
</dbReference>
<dbReference type="RefSeq" id="WP_123535763.1">
    <property type="nucleotide sequence ID" value="NZ_MOBU01000022.1"/>
</dbReference>
<protein>
    <submittedName>
        <fullName evidence="3">Autotransporter outer membrane beta-barrel domain-containing protein</fullName>
    </submittedName>
</protein>
<dbReference type="Proteomes" id="UP000285757">
    <property type="component" value="Unassembled WGS sequence"/>
</dbReference>
<proteinExistence type="predicted"/>
<accession>A0A423L1M1</accession>
<dbReference type="InterPro" id="IPR005546">
    <property type="entry name" value="Autotransporte_beta"/>
</dbReference>
<dbReference type="InterPro" id="IPR036709">
    <property type="entry name" value="Autotransporte_beta_dom_sf"/>
</dbReference>
<dbReference type="Pfam" id="PF03797">
    <property type="entry name" value="Autotransporter"/>
    <property type="match status" value="1"/>
</dbReference>
<dbReference type="EMBL" id="MOBU01000022">
    <property type="protein sequence ID" value="RON62240.1"/>
    <property type="molecule type" value="Genomic_DNA"/>
</dbReference>
<keyword evidence="1" id="KW-0732">Signal</keyword>
<reference evidence="3 4" key="1">
    <citation type="submission" date="2016-10" db="EMBL/GenBank/DDBJ databases">
        <title>Comparative genome analysis of multiple Pseudomonas spp. focuses on biocontrol and plant growth promoting traits.</title>
        <authorList>
            <person name="Tao X.-Y."/>
            <person name="Taylor C.G."/>
        </authorList>
    </citation>
    <scope>NUCLEOTIDE SEQUENCE [LARGE SCALE GENOMIC DNA]</scope>
    <source>
        <strain evidence="3 4">24D3</strain>
    </source>
</reference>
<feature type="signal peptide" evidence="1">
    <location>
        <begin position="1"/>
        <end position="26"/>
    </location>
</feature>
<dbReference type="NCBIfam" id="TIGR01414">
    <property type="entry name" value="autotrans_barl"/>
    <property type="match status" value="1"/>
</dbReference>